<keyword evidence="1" id="KW-0812">Transmembrane</keyword>
<sequence>MAAAQSTAAPWWGVPAIAGSFLIVGGALGFWFNWILEGRRQGRSEAIRWDGDIRQYVAELVGVVETLIKERSRRGAFTKGMVWVLEQKLGEATEVVIGHNLTADPSEEMRKLIRDTVNTSRAESPIYKKSEKRSRAAWERAFTLTASISLVASRDICDALDNLITTASRVLNFDDHEDLSSDEIKKIRKAVNRLVDEARRHLGLQGLEDIEPQR</sequence>
<comment type="caution">
    <text evidence="2">The sequence shown here is derived from an EMBL/GenBank/DDBJ whole genome shotgun (WGS) entry which is preliminary data.</text>
</comment>
<accession>A0ABS7ZC00</accession>
<evidence type="ECO:0000313" key="2">
    <source>
        <dbReference type="EMBL" id="MCA5891987.1"/>
    </source>
</evidence>
<name>A0ABS7ZC00_9MICO</name>
<gene>
    <name evidence="2" type="ORF">LEP48_01305</name>
</gene>
<feature type="transmembrane region" description="Helical" evidence="1">
    <location>
        <begin position="12"/>
        <end position="36"/>
    </location>
</feature>
<organism evidence="2 3">
    <name type="scientific">Isoptericola luteus</name>
    <dbReference type="NCBI Taxonomy" id="2879484"/>
    <lineage>
        <taxon>Bacteria</taxon>
        <taxon>Bacillati</taxon>
        <taxon>Actinomycetota</taxon>
        <taxon>Actinomycetes</taxon>
        <taxon>Micrococcales</taxon>
        <taxon>Promicromonosporaceae</taxon>
        <taxon>Isoptericola</taxon>
    </lineage>
</organism>
<dbReference type="EMBL" id="JAIXCQ010000001">
    <property type="protein sequence ID" value="MCA5891987.1"/>
    <property type="molecule type" value="Genomic_DNA"/>
</dbReference>
<evidence type="ECO:0000256" key="1">
    <source>
        <dbReference type="SAM" id="Phobius"/>
    </source>
</evidence>
<keyword evidence="1" id="KW-0472">Membrane</keyword>
<dbReference type="Proteomes" id="UP001319870">
    <property type="component" value="Unassembled WGS sequence"/>
</dbReference>
<keyword evidence="3" id="KW-1185">Reference proteome</keyword>
<keyword evidence="1" id="KW-1133">Transmembrane helix</keyword>
<reference evidence="2 3" key="1">
    <citation type="submission" date="2021-09" db="EMBL/GenBank/DDBJ databases">
        <title>Isoptericola luteus sp. nov., a novel bacterium isolated from Harbin, the capital city of Heilongjiang province.</title>
        <authorList>
            <person name="Li J."/>
        </authorList>
    </citation>
    <scope>NUCLEOTIDE SEQUENCE [LARGE SCALE GENOMIC DNA]</scope>
    <source>
        <strain evidence="2 3">NEAU-Y5</strain>
    </source>
</reference>
<dbReference type="RefSeq" id="WP_225563709.1">
    <property type="nucleotide sequence ID" value="NZ_JAIXCQ010000001.1"/>
</dbReference>
<protein>
    <submittedName>
        <fullName evidence="2">Uncharacterized protein</fullName>
    </submittedName>
</protein>
<evidence type="ECO:0000313" key="3">
    <source>
        <dbReference type="Proteomes" id="UP001319870"/>
    </source>
</evidence>
<proteinExistence type="predicted"/>